<sequence length="119" mass="13059">MTDQRHCRFVNPQTTIGIPSSPDRFPLTPHGFEPSVWERHRSPAVTAVRLITMSTEGQIPTMLRGSSLRPEEPLLVGEAIAETPMGEQVMTTLFPSVGVSLPGTDHWPVLMTVIAEIAD</sequence>
<dbReference type="RefSeq" id="WP_350268930.1">
    <property type="nucleotide sequence ID" value="NZ_CP158281.1"/>
</dbReference>
<gene>
    <name evidence="1" type="ORF">AAFP32_09470</name>
</gene>
<dbReference type="AlphaFoldDB" id="A0AAU7UHB7"/>
<protein>
    <submittedName>
        <fullName evidence="1">Uncharacterized protein</fullName>
    </submittedName>
</protein>
<organism evidence="1">
    <name type="scientific">Brevibacterium koreense</name>
    <dbReference type="NCBI Taxonomy" id="3140787"/>
    <lineage>
        <taxon>Bacteria</taxon>
        <taxon>Bacillati</taxon>
        <taxon>Actinomycetota</taxon>
        <taxon>Actinomycetes</taxon>
        <taxon>Micrococcales</taxon>
        <taxon>Brevibacteriaceae</taxon>
        <taxon>Brevibacterium</taxon>
    </lineage>
</organism>
<reference evidence="1" key="1">
    <citation type="submission" date="2024-06" db="EMBL/GenBank/DDBJ databases">
        <title>Brevibacterium koreense sp. nov., isolated from jogae-jeotgal, a Korean fermented seafood.</title>
        <authorList>
            <person name="Whon T.W."/>
            <person name="Nam S."/>
            <person name="Kim Y."/>
        </authorList>
    </citation>
    <scope>NUCLEOTIDE SEQUENCE</scope>
    <source>
        <strain evidence="1">CBA3109</strain>
    </source>
</reference>
<evidence type="ECO:0000313" key="1">
    <source>
        <dbReference type="EMBL" id="XBV87805.1"/>
    </source>
</evidence>
<proteinExistence type="predicted"/>
<dbReference type="KEGG" id="bkr:AAFP32_09470"/>
<name>A0AAU7UHB7_9MICO</name>
<accession>A0AAU7UHB7</accession>
<dbReference type="EMBL" id="CP158281">
    <property type="protein sequence ID" value="XBV87805.1"/>
    <property type="molecule type" value="Genomic_DNA"/>
</dbReference>